<evidence type="ECO:0000256" key="7">
    <source>
        <dbReference type="ARBA" id="ARBA00023014"/>
    </source>
</evidence>
<evidence type="ECO:0000256" key="4">
    <source>
        <dbReference type="ARBA" id="ARBA00022705"/>
    </source>
</evidence>
<comment type="cofactor">
    <cofactor evidence="1">
        <name>[4Fe-4S] cluster</name>
        <dbReference type="ChEBI" id="CHEBI:49883"/>
    </cofactor>
</comment>
<keyword evidence="2" id="KW-0004">4Fe-4S</keyword>
<dbReference type="EMBL" id="JAGGLC010000001">
    <property type="protein sequence ID" value="MBP1986409.1"/>
    <property type="molecule type" value="Genomic_DNA"/>
</dbReference>
<keyword evidence="7" id="KW-0411">Iron-sulfur</keyword>
<reference evidence="10" key="1">
    <citation type="submission" date="2021-03" db="EMBL/GenBank/DDBJ databases">
        <title>Genomic Encyclopedia of Type Strains, Phase IV (KMG-IV): sequencing the most valuable type-strain genomes for metagenomic binning, comparative biology and taxonomic classification.</title>
        <authorList>
            <person name="Goeker M."/>
        </authorList>
    </citation>
    <scope>NUCLEOTIDE SEQUENCE</scope>
    <source>
        <strain evidence="10">DSM 26232</strain>
    </source>
</reference>
<organism evidence="10 11">
    <name type="scientific">Halolamina salifodinae</name>
    <dbReference type="NCBI Taxonomy" id="1202767"/>
    <lineage>
        <taxon>Archaea</taxon>
        <taxon>Methanobacteriati</taxon>
        <taxon>Methanobacteriota</taxon>
        <taxon>Stenosarchaea group</taxon>
        <taxon>Halobacteria</taxon>
        <taxon>Halobacteriales</taxon>
        <taxon>Haloferacaceae</taxon>
    </lineage>
</organism>
<dbReference type="InterPro" id="IPR058560">
    <property type="entry name" value="DNA_primase_C"/>
</dbReference>
<dbReference type="OrthoDB" id="46081at2157"/>
<dbReference type="RefSeq" id="WP_209490693.1">
    <property type="nucleotide sequence ID" value="NZ_JAGGLC010000001.1"/>
</dbReference>
<dbReference type="InterPro" id="IPR023642">
    <property type="entry name" value="DNA_primase_lsu_PriL"/>
</dbReference>
<dbReference type="CDD" id="cd06560">
    <property type="entry name" value="PriL"/>
    <property type="match status" value="1"/>
</dbReference>
<keyword evidence="6" id="KW-0408">Iron</keyword>
<dbReference type="GO" id="GO:0006269">
    <property type="term" value="P:DNA replication, synthesis of primer"/>
    <property type="evidence" value="ECO:0007669"/>
    <property type="project" value="UniProtKB-UniRule"/>
</dbReference>
<sequence length="381" mass="42167">MQPLHARYPFFDDAREAVGEVGAPVPELAESGAPAVERGRERVERALTEGTTAPAEPSRWSDEAELLSYPVSRVLVSLLAEERAVEKYATAEAATAAARFADDVTGGDDGLRSTTDASVSLPQILREFDLEDAVREERLAGADRNRSAGATDRDWYRVGVEQFLLLSGDWGEAWRLVNRELADGEVRTQRGELYGSDGQGLLVEAVRRRVLAGLPFDFGDDDERQDALEDALAEPLSSLRDLLGERVVAGDIDAVLPDLFPECIDALRERAESEELDETESFALLSFLAAIGLDAEEAVAFCAETTLDPRQVRYAVERLGEKRGAQYPTPSCETLSAYGICTNQNGHRERSNHPLVLYRERVRETDPDDRVDWRERELAQS</sequence>
<dbReference type="GO" id="GO:0046872">
    <property type="term" value="F:metal ion binding"/>
    <property type="evidence" value="ECO:0007669"/>
    <property type="project" value="UniProtKB-KW"/>
</dbReference>
<keyword evidence="10" id="KW-0808">Transferase</keyword>
<gene>
    <name evidence="8" type="primary">priL</name>
    <name evidence="10" type="ORF">J2753_000882</name>
</gene>
<evidence type="ECO:0000256" key="8">
    <source>
        <dbReference type="HAMAP-Rule" id="MF_00701"/>
    </source>
</evidence>
<comment type="subunit">
    <text evidence="8">Heterodimer of a small subunit (PriS) and a large subunit (PriL).</text>
</comment>
<dbReference type="AlphaFoldDB" id="A0A8T4GU50"/>
<proteinExistence type="inferred from homology"/>
<evidence type="ECO:0000256" key="2">
    <source>
        <dbReference type="ARBA" id="ARBA00022485"/>
    </source>
</evidence>
<evidence type="ECO:0000256" key="6">
    <source>
        <dbReference type="ARBA" id="ARBA00023004"/>
    </source>
</evidence>
<keyword evidence="10" id="KW-0548">Nucleotidyltransferase</keyword>
<dbReference type="Pfam" id="PF04104">
    <property type="entry name" value="DNA_primase_lrg"/>
    <property type="match status" value="1"/>
</dbReference>
<dbReference type="Proteomes" id="UP000823736">
    <property type="component" value="Unassembled WGS sequence"/>
</dbReference>
<feature type="domain" description="DNA primase large subunit C-terminal" evidence="9">
    <location>
        <begin position="256"/>
        <end position="351"/>
    </location>
</feature>
<evidence type="ECO:0000256" key="5">
    <source>
        <dbReference type="ARBA" id="ARBA00022723"/>
    </source>
</evidence>
<accession>A0A8T4GU50</accession>
<keyword evidence="4 8" id="KW-0235">DNA replication</keyword>
<protein>
    <recommendedName>
        <fullName evidence="8">DNA primase large subunit PriL</fullName>
    </recommendedName>
</protein>
<keyword evidence="3 8" id="KW-0639">Primosome</keyword>
<comment type="caution">
    <text evidence="10">The sequence shown here is derived from an EMBL/GenBank/DDBJ whole genome shotgun (WGS) entry which is preliminary data.</text>
</comment>
<evidence type="ECO:0000256" key="1">
    <source>
        <dbReference type="ARBA" id="ARBA00001966"/>
    </source>
</evidence>
<comment type="function">
    <text evidence="8">Regulatory subunit of DNA primase, an RNA polymerase that catalyzes the synthesis of short RNA molecules used as primers for DNA polymerase during DNA replication. Stabilizes and modulates the activity of the small subunit, increasing the rate of DNA synthesis, and conferring RNA synthesis capability. The DNA polymerase activity may enable DNA primase to also catalyze primer extension after primer synthesis. May also play a role in DNA repair.</text>
</comment>
<evidence type="ECO:0000313" key="10">
    <source>
        <dbReference type="EMBL" id="MBP1986409.1"/>
    </source>
</evidence>
<comment type="similarity">
    <text evidence="8">Belongs to the eukaryotic-type primase large subunit family.</text>
</comment>
<evidence type="ECO:0000313" key="11">
    <source>
        <dbReference type="Proteomes" id="UP000823736"/>
    </source>
</evidence>
<evidence type="ECO:0000259" key="9">
    <source>
        <dbReference type="Pfam" id="PF04104"/>
    </source>
</evidence>
<keyword evidence="11" id="KW-1185">Reference proteome</keyword>
<evidence type="ECO:0000256" key="3">
    <source>
        <dbReference type="ARBA" id="ARBA00022515"/>
    </source>
</evidence>
<dbReference type="Pfam" id="PF26466">
    <property type="entry name" value="DNA_primase_lrg_N"/>
    <property type="match status" value="1"/>
</dbReference>
<dbReference type="SUPFAM" id="SSF140914">
    <property type="entry name" value="PriB N-terminal domain-like"/>
    <property type="match status" value="1"/>
</dbReference>
<dbReference type="GO" id="GO:0051539">
    <property type="term" value="F:4 iron, 4 sulfur cluster binding"/>
    <property type="evidence" value="ECO:0007669"/>
    <property type="project" value="UniProtKB-KW"/>
</dbReference>
<keyword evidence="5" id="KW-0479">Metal-binding</keyword>
<dbReference type="GO" id="GO:1990077">
    <property type="term" value="C:primosome complex"/>
    <property type="evidence" value="ECO:0007669"/>
    <property type="project" value="UniProtKB-KW"/>
</dbReference>
<name>A0A8T4GU50_9EURY</name>
<comment type="caution">
    <text evidence="8">Lacks conserved residue(s) required for the propagation of feature annotation.</text>
</comment>
<dbReference type="HAMAP" id="MF_00701">
    <property type="entry name" value="DNA_primase_lrg_arc"/>
    <property type="match status" value="1"/>
</dbReference>
<dbReference type="GO" id="GO:0003899">
    <property type="term" value="F:DNA-directed RNA polymerase activity"/>
    <property type="evidence" value="ECO:0007669"/>
    <property type="project" value="InterPro"/>
</dbReference>